<keyword evidence="5 7" id="KW-0548">Nucleotidyltransferase</keyword>
<dbReference type="Pfam" id="PF01128">
    <property type="entry name" value="IspD"/>
    <property type="match status" value="1"/>
</dbReference>
<feature type="site" description="Positions MEP for the nucleophilic attack" evidence="7">
    <location>
        <position position="211"/>
    </location>
</feature>
<dbReference type="InterPro" id="IPR001228">
    <property type="entry name" value="IspD"/>
</dbReference>
<evidence type="ECO:0000256" key="3">
    <source>
        <dbReference type="ARBA" id="ARBA00009789"/>
    </source>
</evidence>
<dbReference type="InterPro" id="IPR050088">
    <property type="entry name" value="IspD/TarI_cytidylyltransf_bact"/>
</dbReference>
<evidence type="ECO:0000313" key="8">
    <source>
        <dbReference type="EMBL" id="RSU06616.1"/>
    </source>
</evidence>
<dbReference type="Proteomes" id="UP000288669">
    <property type="component" value="Unassembled WGS sequence"/>
</dbReference>
<keyword evidence="4 7" id="KW-0808">Transferase</keyword>
<comment type="catalytic activity">
    <reaction evidence="1 7">
        <text>2-C-methyl-D-erythritol 4-phosphate + CTP + H(+) = 4-CDP-2-C-methyl-D-erythritol + diphosphate</text>
        <dbReference type="Rhea" id="RHEA:13429"/>
        <dbReference type="ChEBI" id="CHEBI:15378"/>
        <dbReference type="ChEBI" id="CHEBI:33019"/>
        <dbReference type="ChEBI" id="CHEBI:37563"/>
        <dbReference type="ChEBI" id="CHEBI:57823"/>
        <dbReference type="ChEBI" id="CHEBI:58262"/>
        <dbReference type="EC" id="2.7.7.60"/>
    </reaction>
</comment>
<dbReference type="CDD" id="cd02516">
    <property type="entry name" value="CDP-ME_synthetase"/>
    <property type="match status" value="1"/>
</dbReference>
<comment type="similarity">
    <text evidence="3 7">Belongs to the IspD/TarI cytidylyltransferase family. IspD subfamily.</text>
</comment>
<evidence type="ECO:0000256" key="6">
    <source>
        <dbReference type="ARBA" id="ARBA00023229"/>
    </source>
</evidence>
<dbReference type="PANTHER" id="PTHR32125">
    <property type="entry name" value="2-C-METHYL-D-ERYTHRITOL 4-PHOSPHATE CYTIDYLYLTRANSFERASE, CHLOROPLASTIC"/>
    <property type="match status" value="1"/>
</dbReference>
<dbReference type="InterPro" id="IPR029044">
    <property type="entry name" value="Nucleotide-diphossugar_trans"/>
</dbReference>
<dbReference type="Gene3D" id="3.90.550.10">
    <property type="entry name" value="Spore Coat Polysaccharide Biosynthesis Protein SpsA, Chain A"/>
    <property type="match status" value="1"/>
</dbReference>
<dbReference type="OrthoDB" id="9806837at2"/>
<comment type="pathway">
    <text evidence="2 7">Isoprenoid biosynthesis; isopentenyl diphosphate biosynthesis via DXP pathway; isopentenyl diphosphate from 1-deoxy-D-xylulose 5-phosphate: step 2/6.</text>
</comment>
<protein>
    <recommendedName>
        <fullName evidence="7">2-C-methyl-D-erythritol 4-phosphate cytidylyltransferase</fullName>
        <ecNumber evidence="7">2.7.7.60</ecNumber>
    </recommendedName>
    <alternativeName>
        <fullName evidence="7">4-diphosphocytidyl-2C-methyl-D-erythritol synthase</fullName>
    </alternativeName>
    <alternativeName>
        <fullName evidence="7">MEP cytidylyltransferase</fullName>
        <shortName evidence="7">MCT</shortName>
    </alternativeName>
</protein>
<dbReference type="NCBIfam" id="TIGR00453">
    <property type="entry name" value="ispD"/>
    <property type="match status" value="1"/>
</dbReference>
<dbReference type="PANTHER" id="PTHR32125:SF4">
    <property type="entry name" value="2-C-METHYL-D-ERYTHRITOL 4-PHOSPHATE CYTIDYLYLTRANSFERASE, CHLOROPLASTIC"/>
    <property type="match status" value="1"/>
</dbReference>
<gene>
    <name evidence="7" type="primary">ispD</name>
    <name evidence="8" type="ORF">CBF30_10245</name>
</gene>
<evidence type="ECO:0000256" key="5">
    <source>
        <dbReference type="ARBA" id="ARBA00022695"/>
    </source>
</evidence>
<dbReference type="EMBL" id="NGJZ01000003">
    <property type="protein sequence ID" value="RSU06616.1"/>
    <property type="molecule type" value="Genomic_DNA"/>
</dbReference>
<dbReference type="RefSeq" id="WP_126826283.1">
    <property type="nucleotide sequence ID" value="NZ_JBHLWU010000001.1"/>
</dbReference>
<dbReference type="PROSITE" id="PS01295">
    <property type="entry name" value="ISPD"/>
    <property type="match status" value="1"/>
</dbReference>
<dbReference type="HAMAP" id="MF_00108">
    <property type="entry name" value="IspD"/>
    <property type="match status" value="1"/>
</dbReference>
<evidence type="ECO:0000256" key="1">
    <source>
        <dbReference type="ARBA" id="ARBA00001282"/>
    </source>
</evidence>
<comment type="function">
    <text evidence="7">Catalyzes the formation of 4-diphosphocytidyl-2-C-methyl-D-erythritol from CTP and 2-C-methyl-D-erythritol 4-phosphate (MEP).</text>
</comment>
<dbReference type="SUPFAM" id="SSF53448">
    <property type="entry name" value="Nucleotide-diphospho-sugar transferases"/>
    <property type="match status" value="1"/>
</dbReference>
<dbReference type="GO" id="GO:0019288">
    <property type="term" value="P:isopentenyl diphosphate biosynthetic process, methylerythritol 4-phosphate pathway"/>
    <property type="evidence" value="ECO:0007669"/>
    <property type="project" value="UniProtKB-UniRule"/>
</dbReference>
<dbReference type="AlphaFoldDB" id="A0A430AFV4"/>
<evidence type="ECO:0000256" key="4">
    <source>
        <dbReference type="ARBA" id="ARBA00022679"/>
    </source>
</evidence>
<reference evidence="8 9" key="1">
    <citation type="submission" date="2017-05" db="EMBL/GenBank/DDBJ databases">
        <title>Vagococcus spp. assemblies.</title>
        <authorList>
            <person name="Gulvik C.A."/>
        </authorList>
    </citation>
    <scope>NUCLEOTIDE SEQUENCE [LARGE SCALE GENOMIC DNA]</scope>
    <source>
        <strain evidence="8 9">DSM 24756</strain>
    </source>
</reference>
<comment type="caution">
    <text evidence="8">The sequence shown here is derived from an EMBL/GenBank/DDBJ whole genome shotgun (WGS) entry which is preliminary data.</text>
</comment>
<name>A0A430AFV4_9ENTE</name>
<dbReference type="EC" id="2.7.7.60" evidence="7"/>
<dbReference type="UniPathway" id="UPA00056">
    <property type="reaction ID" value="UER00093"/>
</dbReference>
<keyword evidence="9" id="KW-1185">Reference proteome</keyword>
<dbReference type="FunFam" id="3.90.550.10:FF:000003">
    <property type="entry name" value="2-C-methyl-D-erythritol 4-phosphate cytidylyltransferase"/>
    <property type="match status" value="1"/>
</dbReference>
<evidence type="ECO:0000313" key="9">
    <source>
        <dbReference type="Proteomes" id="UP000288669"/>
    </source>
</evidence>
<sequence>MGYELILLAAGQGKRMFSTKNKILLELMGKPVIIHCMETFLADVYCQNIVLVAQEEELEVMQQIVQKYLPEQRNVEIVSGGKERQDSVFKGLNHIKDEAHYVLVHDGARPFVTPAILSSVYQALEKNQAVIAGVPVKDTIKRVSGMKVEETVPRDALWQIQTPQAFIGRELKQAHELARKQSFLGTDDASLIEKFGHRQVKVVMADYENIKLTTPEDLLIGEAILRKRMEQVERKEV</sequence>
<evidence type="ECO:0000256" key="2">
    <source>
        <dbReference type="ARBA" id="ARBA00004787"/>
    </source>
</evidence>
<feature type="site" description="Transition state stabilizer" evidence="7">
    <location>
        <position position="22"/>
    </location>
</feature>
<dbReference type="GO" id="GO:0050518">
    <property type="term" value="F:2-C-methyl-D-erythritol 4-phosphate cytidylyltransferase activity"/>
    <property type="evidence" value="ECO:0007669"/>
    <property type="project" value="UniProtKB-UniRule"/>
</dbReference>
<feature type="site" description="Positions MEP for the nucleophilic attack" evidence="7">
    <location>
        <position position="154"/>
    </location>
</feature>
<accession>A0A430AFV4</accession>
<feature type="site" description="Transition state stabilizer" evidence="7">
    <location>
        <position position="15"/>
    </location>
</feature>
<organism evidence="8 9">
    <name type="scientific">Vagococcus entomophilus</name>
    <dbReference type="NCBI Taxonomy" id="1160095"/>
    <lineage>
        <taxon>Bacteria</taxon>
        <taxon>Bacillati</taxon>
        <taxon>Bacillota</taxon>
        <taxon>Bacilli</taxon>
        <taxon>Lactobacillales</taxon>
        <taxon>Enterococcaceae</taxon>
        <taxon>Vagococcus</taxon>
    </lineage>
</organism>
<proteinExistence type="inferred from homology"/>
<dbReference type="InterPro" id="IPR018294">
    <property type="entry name" value="ISPD_synthase_CS"/>
</dbReference>
<evidence type="ECO:0000256" key="7">
    <source>
        <dbReference type="HAMAP-Rule" id="MF_00108"/>
    </source>
</evidence>
<keyword evidence="6 7" id="KW-0414">Isoprene biosynthesis</keyword>
<dbReference type="InterPro" id="IPR034683">
    <property type="entry name" value="IspD/TarI"/>
</dbReference>